<name>A0ACA8R0N8_METAZ</name>
<proteinExistence type="predicted"/>
<gene>
    <name evidence="1" type="ORF">MarbSA_01910</name>
</gene>
<accession>A0ACA8R0N8</accession>
<dbReference type="EMBL" id="AP019779">
    <property type="protein sequence ID" value="BBL61151.1"/>
    <property type="molecule type" value="Genomic_DNA"/>
</dbReference>
<sequence>MFGLIEIGWAYTLKLSEMYTKPLYAGINIILMIVSLYFLTKTLKKIPLGTVYAIWVLLDI</sequence>
<dbReference type="Proteomes" id="UP000825015">
    <property type="component" value="Chromosome"/>
</dbReference>
<evidence type="ECO:0000313" key="1">
    <source>
        <dbReference type="EMBL" id="BBL61151.1"/>
    </source>
</evidence>
<reference evidence="1" key="1">
    <citation type="submission" date="2019-06" db="EMBL/GenBank/DDBJ databases">
        <title>Complete genome sequence of Methanobrevibacter arboriphilus strain SA.</title>
        <authorList>
            <person name="Asakawa S."/>
        </authorList>
    </citation>
    <scope>NUCLEOTIDE SEQUENCE</scope>
    <source>
        <strain evidence="1">SA</strain>
    </source>
</reference>
<organism evidence="1 2">
    <name type="scientific">Methanobrevibacter arboriphilus</name>
    <dbReference type="NCBI Taxonomy" id="39441"/>
    <lineage>
        <taxon>Archaea</taxon>
        <taxon>Methanobacteriati</taxon>
        <taxon>Methanobacteriota</taxon>
        <taxon>Methanomada group</taxon>
        <taxon>Methanobacteria</taxon>
        <taxon>Methanobacteriales</taxon>
        <taxon>Methanobacteriaceae</taxon>
        <taxon>Methanobrevibacter</taxon>
    </lineage>
</organism>
<keyword evidence="2" id="KW-1185">Reference proteome</keyword>
<evidence type="ECO:0000313" key="2">
    <source>
        <dbReference type="Proteomes" id="UP000825015"/>
    </source>
</evidence>
<protein>
    <submittedName>
        <fullName evidence="1">Uncharacterized protein</fullName>
    </submittedName>
</protein>